<dbReference type="Pfam" id="PF10502">
    <property type="entry name" value="Peptidase_S26"/>
    <property type="match status" value="1"/>
</dbReference>
<dbReference type="Gene3D" id="2.10.109.10">
    <property type="entry name" value="Umud Fragment, subunit A"/>
    <property type="match status" value="1"/>
</dbReference>
<evidence type="ECO:0000256" key="2">
    <source>
        <dbReference type="ARBA" id="ARBA00004401"/>
    </source>
</evidence>
<dbReference type="SUPFAM" id="SSF51306">
    <property type="entry name" value="LexA/Signal peptidase"/>
    <property type="match status" value="1"/>
</dbReference>
<keyword evidence="6" id="KW-1133">Transmembrane helix</keyword>
<dbReference type="InterPro" id="IPR000223">
    <property type="entry name" value="Pept_S26A_signal_pept_1"/>
</dbReference>
<dbReference type="PANTHER" id="PTHR43390">
    <property type="entry name" value="SIGNAL PEPTIDASE I"/>
    <property type="match status" value="1"/>
</dbReference>
<dbReference type="InterPro" id="IPR019758">
    <property type="entry name" value="Pept_S26A_signal_pept_1_CS"/>
</dbReference>
<reference evidence="8 9" key="1">
    <citation type="submission" date="2020-07" db="EMBL/GenBank/DDBJ databases">
        <authorList>
            <person name="Hilgarth M."/>
            <person name="Werum V."/>
            <person name="Vogel R.F."/>
        </authorList>
    </citation>
    <scope>NUCLEOTIDE SEQUENCE [LARGE SCALE GENOMIC DNA]</scope>
    <source>
        <strain evidence="8 9">DSM 28961</strain>
    </source>
</reference>
<gene>
    <name evidence="8" type="primary">lepB</name>
    <name evidence="8" type="ORF">HZR21_09870</name>
</gene>
<accession>A0A7V8N2C2</accession>
<keyword evidence="6" id="KW-0812">Transmembrane</keyword>
<comment type="similarity">
    <text evidence="3 6">Belongs to the peptidase S26 family.</text>
</comment>
<dbReference type="PROSITE" id="PS00761">
    <property type="entry name" value="SPASE_I_3"/>
    <property type="match status" value="1"/>
</dbReference>
<dbReference type="CDD" id="cd06530">
    <property type="entry name" value="S26_SPase_I"/>
    <property type="match status" value="1"/>
</dbReference>
<dbReference type="GeneID" id="303195825"/>
<feature type="domain" description="Peptidase S26" evidence="7">
    <location>
        <begin position="14"/>
        <end position="189"/>
    </location>
</feature>
<evidence type="ECO:0000313" key="9">
    <source>
        <dbReference type="Proteomes" id="UP000530186"/>
    </source>
</evidence>
<dbReference type="GO" id="GO:0009003">
    <property type="term" value="F:signal peptidase activity"/>
    <property type="evidence" value="ECO:0007669"/>
    <property type="project" value="UniProtKB-EC"/>
</dbReference>
<dbReference type="InterPro" id="IPR036286">
    <property type="entry name" value="LexA/Signal_pep-like_sf"/>
</dbReference>
<evidence type="ECO:0000259" key="7">
    <source>
        <dbReference type="Pfam" id="PF10502"/>
    </source>
</evidence>
<organism evidence="8 9">
    <name type="scientific">Pseudolactococcus laudensis</name>
    <dbReference type="NCBI Taxonomy" id="1494461"/>
    <lineage>
        <taxon>Bacteria</taxon>
        <taxon>Bacillati</taxon>
        <taxon>Bacillota</taxon>
        <taxon>Bacilli</taxon>
        <taxon>Lactobacillales</taxon>
        <taxon>Streptococcaceae</taxon>
        <taxon>Pseudolactococcus</taxon>
    </lineage>
</organism>
<feature type="transmembrane region" description="Helical" evidence="6">
    <location>
        <begin position="7"/>
        <end position="32"/>
    </location>
</feature>
<name>A0A7V8N2C2_9LACT</name>
<keyword evidence="6" id="KW-0472">Membrane</keyword>
<evidence type="ECO:0000256" key="4">
    <source>
        <dbReference type="ARBA" id="ARBA00013208"/>
    </source>
</evidence>
<comment type="subcellular location">
    <subcellularLocation>
        <location evidence="2">Cell membrane</location>
        <topology evidence="2">Single-pass type II membrane protein</topology>
    </subcellularLocation>
    <subcellularLocation>
        <location evidence="6">Membrane</location>
        <topology evidence="6">Single-pass type II membrane protein</topology>
    </subcellularLocation>
</comment>
<dbReference type="GO" id="GO:0006465">
    <property type="term" value="P:signal peptide processing"/>
    <property type="evidence" value="ECO:0007669"/>
    <property type="project" value="InterPro"/>
</dbReference>
<keyword evidence="9" id="KW-1185">Reference proteome</keyword>
<evidence type="ECO:0000256" key="1">
    <source>
        <dbReference type="ARBA" id="ARBA00000677"/>
    </source>
</evidence>
<keyword evidence="5 6" id="KW-0378">Hydrolase</keyword>
<evidence type="ECO:0000256" key="3">
    <source>
        <dbReference type="ARBA" id="ARBA00009370"/>
    </source>
</evidence>
<dbReference type="GO" id="GO:0005886">
    <property type="term" value="C:plasma membrane"/>
    <property type="evidence" value="ECO:0007669"/>
    <property type="project" value="UniProtKB-SubCell"/>
</dbReference>
<dbReference type="PRINTS" id="PR00727">
    <property type="entry name" value="LEADERPTASE"/>
</dbReference>
<dbReference type="InterPro" id="IPR019533">
    <property type="entry name" value="Peptidase_S26"/>
</dbReference>
<dbReference type="PROSITE" id="PS00760">
    <property type="entry name" value="SPASE_I_2"/>
    <property type="match status" value="1"/>
</dbReference>
<evidence type="ECO:0000256" key="6">
    <source>
        <dbReference type="RuleBase" id="RU362042"/>
    </source>
</evidence>
<evidence type="ECO:0000313" key="8">
    <source>
        <dbReference type="EMBL" id="MBA0017405.1"/>
    </source>
</evidence>
<dbReference type="RefSeq" id="WP_180747494.1">
    <property type="nucleotide sequence ID" value="NZ_CBCRWQ010000028.1"/>
</dbReference>
<proteinExistence type="inferred from homology"/>
<dbReference type="InterPro" id="IPR019757">
    <property type="entry name" value="Pept_S26A_signal_pept_1_Lys-AS"/>
</dbReference>
<dbReference type="EMBL" id="JACBNY010000023">
    <property type="protein sequence ID" value="MBA0017405.1"/>
    <property type="molecule type" value="Genomic_DNA"/>
</dbReference>
<dbReference type="PANTHER" id="PTHR43390:SF1">
    <property type="entry name" value="CHLOROPLAST PROCESSING PEPTIDASE"/>
    <property type="match status" value="1"/>
</dbReference>
<dbReference type="Proteomes" id="UP000530186">
    <property type="component" value="Unassembled WGS sequence"/>
</dbReference>
<dbReference type="AlphaFoldDB" id="A0A7V8N2C2"/>
<dbReference type="EC" id="3.4.21.89" evidence="4 6"/>
<protein>
    <recommendedName>
        <fullName evidence="4 6">Signal peptidase I</fullName>
        <ecNumber evidence="4 6">3.4.21.89</ecNumber>
    </recommendedName>
</protein>
<keyword evidence="6" id="KW-0645">Protease</keyword>
<dbReference type="NCBIfam" id="TIGR02227">
    <property type="entry name" value="sigpep_I_bact"/>
    <property type="match status" value="1"/>
</dbReference>
<comment type="caution">
    <text evidence="8">The sequence shown here is derived from an EMBL/GenBank/DDBJ whole genome shotgun (WGS) entry which is preliminary data.</text>
</comment>
<comment type="catalytic activity">
    <reaction evidence="1 6">
        <text>Cleavage of hydrophobic, N-terminal signal or leader sequences from secreted and periplasmic proteins.</text>
        <dbReference type="EC" id="3.4.21.89"/>
    </reaction>
</comment>
<evidence type="ECO:0000256" key="5">
    <source>
        <dbReference type="ARBA" id="ARBA00022801"/>
    </source>
</evidence>
<sequence length="191" mass="21798">MIIKRWLFCLIGLVLFVTICFMGLLLSRIFIWQPIVVEGHAMEPNFVANQHLIIIKKTQIERFDIVVAKKQGSGNILKRVIGLPGDTISYDKDTLTLNGQVVDEPYLKDYQEKFATDKLQSTYHDNSFFQNIAKKAQAFTLSADNKATFTIHVPEGQYFILGDNRLVSQDSRQLGTFTKKELIGKIKFRAP</sequence>
<dbReference type="GO" id="GO:0004252">
    <property type="term" value="F:serine-type endopeptidase activity"/>
    <property type="evidence" value="ECO:0007669"/>
    <property type="project" value="InterPro"/>
</dbReference>